<keyword evidence="6" id="KW-1185">Reference proteome</keyword>
<keyword evidence="3" id="KW-0807">Transducer</keyword>
<dbReference type="SUPFAM" id="SSF58104">
    <property type="entry name" value="Methyl-accepting chemotaxis protein (MCP) signaling domain"/>
    <property type="match status" value="1"/>
</dbReference>
<evidence type="ECO:0000259" key="4">
    <source>
        <dbReference type="PROSITE" id="PS50111"/>
    </source>
</evidence>
<dbReference type="InterPro" id="IPR046342">
    <property type="entry name" value="CBS_dom_sf"/>
</dbReference>
<dbReference type="Proteomes" id="UP000324536">
    <property type="component" value="Chromosome"/>
</dbReference>
<dbReference type="InterPro" id="IPR051310">
    <property type="entry name" value="MCP_chemotaxis"/>
</dbReference>
<dbReference type="SUPFAM" id="SSF54631">
    <property type="entry name" value="CBS-domain pair"/>
    <property type="match status" value="1"/>
</dbReference>
<dbReference type="Gene3D" id="1.10.287.950">
    <property type="entry name" value="Methyl-accepting chemotaxis protein"/>
    <property type="match status" value="1"/>
</dbReference>
<evidence type="ECO:0000313" key="6">
    <source>
        <dbReference type="Proteomes" id="UP000324536"/>
    </source>
</evidence>
<keyword evidence="1" id="KW-0145">Chemotaxis</keyword>
<dbReference type="GO" id="GO:0016020">
    <property type="term" value="C:membrane"/>
    <property type="evidence" value="ECO:0007669"/>
    <property type="project" value="InterPro"/>
</dbReference>
<protein>
    <recommendedName>
        <fullName evidence="4">Methyl-accepting transducer domain-containing protein</fullName>
    </recommendedName>
</protein>
<dbReference type="InterPro" id="IPR004089">
    <property type="entry name" value="MCPsignal_dom"/>
</dbReference>
<dbReference type="AlphaFoldDB" id="A0A5C1YRS0"/>
<dbReference type="Pfam" id="PF00015">
    <property type="entry name" value="MCPsignal"/>
    <property type="match status" value="1"/>
</dbReference>
<proteinExistence type="inferred from homology"/>
<dbReference type="SMART" id="SM00283">
    <property type="entry name" value="MA"/>
    <property type="match status" value="1"/>
</dbReference>
<name>A0A5C1YRS0_9PROT</name>
<comment type="similarity">
    <text evidence="2">Belongs to the methyl-accepting chemotaxis (MCP) protein family.</text>
</comment>
<evidence type="ECO:0000256" key="2">
    <source>
        <dbReference type="ARBA" id="ARBA00029447"/>
    </source>
</evidence>
<evidence type="ECO:0000313" key="5">
    <source>
        <dbReference type="EMBL" id="QEO17627.1"/>
    </source>
</evidence>
<dbReference type="PROSITE" id="PS50111">
    <property type="entry name" value="CHEMOTAXIS_TRANSDUC_2"/>
    <property type="match status" value="1"/>
</dbReference>
<dbReference type="GO" id="GO:0006935">
    <property type="term" value="P:chemotaxis"/>
    <property type="evidence" value="ECO:0007669"/>
    <property type="project" value="UniProtKB-KW"/>
</dbReference>
<dbReference type="KEGG" id="acek:FLP30_07735"/>
<reference evidence="5 6" key="1">
    <citation type="submission" date="2019-09" db="EMBL/GenBank/DDBJ databases">
        <title>Genome sequencing of strain KACC 21233.</title>
        <authorList>
            <person name="Heo J."/>
            <person name="Kim S.-J."/>
            <person name="Kim J.-S."/>
            <person name="Hong S.-B."/>
            <person name="Kwon S.-W."/>
        </authorList>
    </citation>
    <scope>NUCLEOTIDE SEQUENCE [LARGE SCALE GENOMIC DNA]</scope>
    <source>
        <strain evidence="5 6">KACC 21233</strain>
    </source>
</reference>
<feature type="domain" description="Methyl-accepting transducer" evidence="4">
    <location>
        <begin position="171"/>
        <end position="396"/>
    </location>
</feature>
<gene>
    <name evidence="5" type="ORF">FLP30_07735</name>
</gene>
<sequence>MRTDDMNSITSNTSMACMHSIANDGMTLRPTETGGRVMELFRDYADINLICVADDWNRPLGLIERQHYLSLMSSPYAYALYHKRPLTLMMDAQPLIVEANTPIPVFTHKVLSRDENSMHKGFIIVENGIYLGTATPFDLIRASYMHSTNMSKMLHEKTQILNDIFSEITTTTQSINQGAETLKHESDTLFVRNDMQNMNLVKSDDKIKILMESTEEKAEQIESSRVFIKNATQDIEASCGQINDTIEKFYEMSNISSDIGSVLEIMGDISFQIHILGVNASIEAAQAGDYGKGFSVVADEVRKLAAVTSNSLEKIKSLVNYSRTTIQNCVELMSTNSSSLTEITKKVDNISKLFNEFGIFAQTQKAEILDLYKLMSDVRDSTRTNTETVNKTNDICQILFSNVSDLTRLTAQI</sequence>
<organism evidence="5 6">
    <name type="scientific">Acetobacter vaccinii</name>
    <dbReference type="NCBI Taxonomy" id="2592655"/>
    <lineage>
        <taxon>Bacteria</taxon>
        <taxon>Pseudomonadati</taxon>
        <taxon>Pseudomonadota</taxon>
        <taxon>Alphaproteobacteria</taxon>
        <taxon>Acetobacterales</taxon>
        <taxon>Acetobacteraceae</taxon>
        <taxon>Acetobacter</taxon>
    </lineage>
</organism>
<dbReference type="PROSITE" id="PS51257">
    <property type="entry name" value="PROKAR_LIPOPROTEIN"/>
    <property type="match status" value="1"/>
</dbReference>
<dbReference type="EMBL" id="CP043506">
    <property type="protein sequence ID" value="QEO17627.1"/>
    <property type="molecule type" value="Genomic_DNA"/>
</dbReference>
<dbReference type="RefSeq" id="WP_149279304.1">
    <property type="nucleotide sequence ID" value="NZ_CP043506.1"/>
</dbReference>
<dbReference type="GO" id="GO:0007165">
    <property type="term" value="P:signal transduction"/>
    <property type="evidence" value="ECO:0007669"/>
    <property type="project" value="UniProtKB-KW"/>
</dbReference>
<accession>A0A5C1YRS0</accession>
<evidence type="ECO:0000256" key="3">
    <source>
        <dbReference type="PROSITE-ProRule" id="PRU00284"/>
    </source>
</evidence>
<dbReference type="PANTHER" id="PTHR43531">
    <property type="entry name" value="PROTEIN ICFG"/>
    <property type="match status" value="1"/>
</dbReference>
<dbReference type="OrthoDB" id="2489132at2"/>
<dbReference type="PANTHER" id="PTHR43531:SF11">
    <property type="entry name" value="METHYL-ACCEPTING CHEMOTAXIS PROTEIN 3"/>
    <property type="match status" value="1"/>
</dbReference>
<evidence type="ECO:0000256" key="1">
    <source>
        <dbReference type="ARBA" id="ARBA00022500"/>
    </source>
</evidence>